<organism evidence="1 2">
    <name type="scientific">Kingella oralis ATCC 51147</name>
    <dbReference type="NCBI Taxonomy" id="629741"/>
    <lineage>
        <taxon>Bacteria</taxon>
        <taxon>Pseudomonadati</taxon>
        <taxon>Pseudomonadota</taxon>
        <taxon>Betaproteobacteria</taxon>
        <taxon>Neisseriales</taxon>
        <taxon>Neisseriaceae</taxon>
        <taxon>Kingella</taxon>
    </lineage>
</organism>
<dbReference type="EMBL" id="ACJW02000002">
    <property type="protein sequence ID" value="EEP68991.1"/>
    <property type="molecule type" value="Genomic_DNA"/>
</dbReference>
<dbReference type="STRING" id="629741.GCWU000324_00902"/>
<gene>
    <name evidence="1" type="ORF">GCWU000324_00902</name>
</gene>
<comment type="caution">
    <text evidence="1">The sequence shown here is derived from an EMBL/GenBank/DDBJ whole genome shotgun (WGS) entry which is preliminary data.</text>
</comment>
<keyword evidence="2" id="KW-1185">Reference proteome</keyword>
<protein>
    <submittedName>
        <fullName evidence="1">Uncharacterized protein</fullName>
    </submittedName>
</protein>
<dbReference type="HOGENOM" id="CLU_3311187_0_0_4"/>
<dbReference type="Proteomes" id="UP000003009">
    <property type="component" value="Unassembled WGS sequence"/>
</dbReference>
<accession>C4GFI6</accession>
<dbReference type="AlphaFoldDB" id="C4GFI6"/>
<sequence length="39" mass="4197">MAVVNGCDGLGSLKVNLSSKKNRLAEHQAVLHFQAAYLL</sequence>
<name>C4GFI6_9NEIS</name>
<evidence type="ECO:0000313" key="1">
    <source>
        <dbReference type="EMBL" id="EEP68991.1"/>
    </source>
</evidence>
<evidence type="ECO:0000313" key="2">
    <source>
        <dbReference type="Proteomes" id="UP000003009"/>
    </source>
</evidence>
<reference evidence="1" key="1">
    <citation type="submission" date="2009-04" db="EMBL/GenBank/DDBJ databases">
        <authorList>
            <person name="Weinstock G."/>
            <person name="Sodergren E."/>
            <person name="Clifton S."/>
            <person name="Fulton L."/>
            <person name="Fulton B."/>
            <person name="Courtney L."/>
            <person name="Fronick C."/>
            <person name="Harrison M."/>
            <person name="Strong C."/>
            <person name="Farmer C."/>
            <person name="Delahaunty K."/>
            <person name="Markovic C."/>
            <person name="Hall O."/>
            <person name="Minx P."/>
            <person name="Tomlinson C."/>
            <person name="Mitreva M."/>
            <person name="Nelson J."/>
            <person name="Hou S."/>
            <person name="Wollam A."/>
            <person name="Pepin K.H."/>
            <person name="Johnson M."/>
            <person name="Bhonagiri V."/>
            <person name="Nash W.E."/>
            <person name="Warren W."/>
            <person name="Chinwalla A."/>
            <person name="Mardis E.R."/>
            <person name="Wilson R.K."/>
        </authorList>
    </citation>
    <scope>NUCLEOTIDE SEQUENCE [LARGE SCALE GENOMIC DNA]</scope>
    <source>
        <strain evidence="1">ATCC 51147</strain>
    </source>
</reference>
<proteinExistence type="predicted"/>